<feature type="compositionally biased region" description="Acidic residues" evidence="5">
    <location>
        <begin position="434"/>
        <end position="451"/>
    </location>
</feature>
<keyword evidence="3" id="KW-0175">Coiled coil</keyword>
<feature type="compositionally biased region" description="Acidic residues" evidence="5">
    <location>
        <begin position="74"/>
        <end position="84"/>
    </location>
</feature>
<dbReference type="GeneTree" id="ENSGT00390000004881"/>
<evidence type="ECO:0000256" key="1">
    <source>
        <dbReference type="ARBA" id="ARBA00004604"/>
    </source>
</evidence>
<dbReference type="InterPro" id="IPR039754">
    <property type="entry name" value="Esf1"/>
</dbReference>
<feature type="compositionally biased region" description="Acidic residues" evidence="5">
    <location>
        <begin position="189"/>
        <end position="205"/>
    </location>
</feature>
<dbReference type="Ensembl" id="ENSDLAT00005070863.1">
    <property type="protein sequence ID" value="ENSDLAP00005073399.1"/>
    <property type="gene ID" value="ENSDLAG00005032703.1"/>
</dbReference>
<dbReference type="Pfam" id="PF08159">
    <property type="entry name" value="NUC153"/>
    <property type="match status" value="1"/>
</dbReference>
<dbReference type="Proteomes" id="UP000694389">
    <property type="component" value="Unassembled WGS sequence"/>
</dbReference>
<feature type="region of interest" description="Disordered" evidence="5">
    <location>
        <begin position="530"/>
        <end position="671"/>
    </location>
</feature>
<feature type="region of interest" description="Disordered" evidence="5">
    <location>
        <begin position="688"/>
        <end position="764"/>
    </location>
</feature>
<feature type="compositionally biased region" description="Acidic residues" evidence="5">
    <location>
        <begin position="120"/>
        <end position="175"/>
    </location>
</feature>
<dbReference type="RefSeq" id="XP_051237232.1">
    <property type="nucleotide sequence ID" value="XM_051381272.1"/>
</dbReference>
<dbReference type="OMA" id="DHDFAID"/>
<feature type="compositionally biased region" description="Acidic residues" evidence="5">
    <location>
        <begin position="563"/>
        <end position="578"/>
    </location>
</feature>
<feature type="compositionally biased region" description="Basic and acidic residues" evidence="5">
    <location>
        <begin position="94"/>
        <end position="119"/>
    </location>
</feature>
<comment type="similarity">
    <text evidence="2">Belongs to the ESF1 family.</text>
</comment>
<feature type="compositionally biased region" description="Basic and acidic residues" evidence="5">
    <location>
        <begin position="632"/>
        <end position="644"/>
    </location>
</feature>
<keyword evidence="4" id="KW-0539">Nucleus</keyword>
<dbReference type="OrthoDB" id="431825at2759"/>
<gene>
    <name evidence="8" type="primary">esf1</name>
</gene>
<feature type="compositionally biased region" description="Basic and acidic residues" evidence="5">
    <location>
        <begin position="709"/>
        <end position="746"/>
    </location>
</feature>
<dbReference type="PANTHER" id="PTHR12202">
    <property type="entry name" value="ESF1 HOMOLOG"/>
    <property type="match status" value="1"/>
</dbReference>
<dbReference type="RefSeq" id="XP_051237231.1">
    <property type="nucleotide sequence ID" value="XM_051381271.1"/>
</dbReference>
<evidence type="ECO:0000256" key="3">
    <source>
        <dbReference type="ARBA" id="ARBA00023054"/>
    </source>
</evidence>
<dbReference type="InterPro" id="IPR012580">
    <property type="entry name" value="NUC153"/>
</dbReference>
<feature type="region of interest" description="Disordered" evidence="5">
    <location>
        <begin position="432"/>
        <end position="482"/>
    </location>
</feature>
<reference evidence="8" key="2">
    <citation type="submission" date="2025-09" db="UniProtKB">
        <authorList>
            <consortium name="Ensembl"/>
        </authorList>
    </citation>
    <scope>IDENTIFICATION</scope>
</reference>
<reference evidence="8" key="1">
    <citation type="submission" date="2025-08" db="UniProtKB">
        <authorList>
            <consortium name="Ensembl"/>
        </authorList>
    </citation>
    <scope>IDENTIFICATION</scope>
</reference>
<keyword evidence="9" id="KW-1185">Reference proteome</keyword>
<dbReference type="GO" id="GO:0005730">
    <property type="term" value="C:nucleolus"/>
    <property type="evidence" value="ECO:0007669"/>
    <property type="project" value="UniProtKB-SubCell"/>
</dbReference>
<feature type="compositionally biased region" description="Basic and acidic residues" evidence="5">
    <location>
        <begin position="530"/>
        <end position="546"/>
    </location>
</feature>
<dbReference type="CTD" id="51575"/>
<evidence type="ECO:0000313" key="8">
    <source>
        <dbReference type="Ensembl" id="ENSDLAP00005073399.1"/>
    </source>
</evidence>
<dbReference type="GeneID" id="127352683"/>
<feature type="domain" description="NUC153" evidence="6">
    <location>
        <begin position="676"/>
        <end position="703"/>
    </location>
</feature>
<evidence type="ECO:0000256" key="5">
    <source>
        <dbReference type="SAM" id="MobiDB-lite"/>
    </source>
</evidence>
<feature type="compositionally biased region" description="Basic residues" evidence="5">
    <location>
        <begin position="547"/>
        <end position="558"/>
    </location>
</feature>
<protein>
    <recommendedName>
        <fullName evidence="10">ESF1 homolog</fullName>
    </recommendedName>
</protein>
<dbReference type="AlphaFoldDB" id="A0A8P4K365"/>
<evidence type="ECO:0008006" key="10">
    <source>
        <dbReference type="Google" id="ProtNLM"/>
    </source>
</evidence>
<feature type="compositionally biased region" description="Acidic residues" evidence="5">
    <location>
        <begin position="457"/>
        <end position="466"/>
    </location>
</feature>
<proteinExistence type="inferred from homology"/>
<dbReference type="PANTHER" id="PTHR12202:SF0">
    <property type="entry name" value="ESF1 HOMOLOG"/>
    <property type="match status" value="1"/>
</dbReference>
<name>A0A8P4K365_DICLA</name>
<evidence type="ECO:0000259" key="6">
    <source>
        <dbReference type="Pfam" id="PF08159"/>
    </source>
</evidence>
<accession>A0A8P4K365</accession>
<organism evidence="8 9">
    <name type="scientific">Dicentrarchus labrax</name>
    <name type="common">European seabass</name>
    <name type="synonym">Morone labrax</name>
    <dbReference type="NCBI Taxonomy" id="13489"/>
    <lineage>
        <taxon>Eukaryota</taxon>
        <taxon>Metazoa</taxon>
        <taxon>Chordata</taxon>
        <taxon>Craniata</taxon>
        <taxon>Vertebrata</taxon>
        <taxon>Euteleostomi</taxon>
        <taxon>Actinopterygii</taxon>
        <taxon>Neopterygii</taxon>
        <taxon>Teleostei</taxon>
        <taxon>Neoteleostei</taxon>
        <taxon>Acanthomorphata</taxon>
        <taxon>Eupercaria</taxon>
        <taxon>Moronidae</taxon>
        <taxon>Dicentrarchus</taxon>
    </lineage>
</organism>
<comment type="subcellular location">
    <subcellularLocation>
        <location evidence="1">Nucleus</location>
        <location evidence="1">Nucleolus</location>
    </subcellularLocation>
</comment>
<dbReference type="RefSeq" id="XP_051237230.1">
    <property type="nucleotide sequence ID" value="XM_051381270.1"/>
</dbReference>
<dbReference type="Pfam" id="PF25121">
    <property type="entry name" value="RRM_ESF1"/>
    <property type="match status" value="1"/>
</dbReference>
<dbReference type="GO" id="GO:0003723">
    <property type="term" value="F:RNA binding"/>
    <property type="evidence" value="ECO:0007669"/>
    <property type="project" value="TreeGrafter"/>
</dbReference>
<evidence type="ECO:0000256" key="4">
    <source>
        <dbReference type="ARBA" id="ARBA00023242"/>
    </source>
</evidence>
<dbReference type="InterPro" id="IPR056750">
    <property type="entry name" value="RRM_ESF1"/>
</dbReference>
<feature type="compositionally biased region" description="Basic and acidic residues" evidence="5">
    <location>
        <begin position="467"/>
        <end position="482"/>
    </location>
</feature>
<dbReference type="GO" id="GO:0006364">
    <property type="term" value="P:rRNA processing"/>
    <property type="evidence" value="ECO:0007669"/>
    <property type="project" value="InterPro"/>
</dbReference>
<feature type="region of interest" description="Disordered" evidence="5">
    <location>
        <begin position="52"/>
        <end position="226"/>
    </location>
</feature>
<evidence type="ECO:0000256" key="2">
    <source>
        <dbReference type="ARBA" id="ARBA00009087"/>
    </source>
</evidence>
<evidence type="ECO:0000313" key="9">
    <source>
        <dbReference type="Proteomes" id="UP000694389"/>
    </source>
</evidence>
<sequence length="787" mass="90745">MSSKKSGDERFLRVQKDPRFWEMPERERKIKIDKRFQSMFHDKRFKVKYTVDKRGRPINHTSTEDLKRFYNVSDSEEEEEEDEEEGKKKKKVKEKVVKAEEEEQSKAKAEPERGVRVIEEGEEDDDEEQSAEDDLGESVTEGSEEDEDDDEEDESDVESGSDEEAESGLDSDSDSGPDLARGKGNIETSSDEDDDSDDDEDEDEVGAILKKEEEEIEHDWGELCKDAPRNDEVSTRLAVCNMDWDRIKAKDLLALLNSFTPEGGAVLSVKIYPSEFGRERLRAEQTQGPLELRALPDDSDDDTEEEKVYREKMRDYQFKRLKYFYAVVECDSVDTAAKIYAECDGYEYESSCSMLDLRFIPDDVKFDEEPKDVATDVNLAAYTPKLFTSSATTTSKVQLTWDETDHERVTALNRNFNKGELLDMDFNAYLASSSEDEEEEGGFVFGEEDGDSTAGDEPTEEPDEEEKPQKDEEKKKIKKNKSEEQISKYRELLKGIQDKEKKIQEDKDMEMEITWMPGLKETTEQLVKKKLEGKDKLTPWEEFLEKKKGRKKQKKSQRKQGDSEEELSEDELPPDVDLSDPFFAEELAATDGKKQKGKKKKKEEERTAEEEEELKKQKAEMALLMEDEDDEDGKHKHFNYDRIVEQQNLSKKKRKKLLKKGEESLEGDDFQVDVKDPRFQAMFTSHLFNLDPSHPGYKKTKATQSILTEKQRRREEEQRRTEDTLGGREEAAAGKQEVAGKKRENDSDAPSVEATSKTSMDPGLSLLVKSIKSKTEQFQARKKQKLV</sequence>
<feature type="compositionally biased region" description="Basic and acidic residues" evidence="5">
    <location>
        <begin position="209"/>
        <end position="226"/>
    </location>
</feature>
<feature type="domain" description="ESF1 RRM" evidence="7">
    <location>
        <begin position="235"/>
        <end position="375"/>
    </location>
</feature>
<evidence type="ECO:0000259" key="7">
    <source>
        <dbReference type="Pfam" id="PF25121"/>
    </source>
</evidence>